<organism evidence="1 2">
    <name type="scientific">Aspergillus campestris (strain IBT 28561)</name>
    <dbReference type="NCBI Taxonomy" id="1392248"/>
    <lineage>
        <taxon>Eukaryota</taxon>
        <taxon>Fungi</taxon>
        <taxon>Dikarya</taxon>
        <taxon>Ascomycota</taxon>
        <taxon>Pezizomycotina</taxon>
        <taxon>Eurotiomycetes</taxon>
        <taxon>Eurotiomycetidae</taxon>
        <taxon>Eurotiales</taxon>
        <taxon>Aspergillaceae</taxon>
        <taxon>Aspergillus</taxon>
        <taxon>Aspergillus subgen. Circumdati</taxon>
    </lineage>
</organism>
<dbReference type="EMBL" id="MSFM01000010">
    <property type="protein sequence ID" value="PKY01905.1"/>
    <property type="molecule type" value="Genomic_DNA"/>
</dbReference>
<evidence type="ECO:0000313" key="2">
    <source>
        <dbReference type="Proteomes" id="UP000234254"/>
    </source>
</evidence>
<protein>
    <recommendedName>
        <fullName evidence="3">Protein kinase domain-containing protein</fullName>
    </recommendedName>
</protein>
<accession>A0A2I1CWA9</accession>
<comment type="caution">
    <text evidence="1">The sequence shown here is derived from an EMBL/GenBank/DDBJ whole genome shotgun (WGS) entry which is preliminary data.</text>
</comment>
<evidence type="ECO:0008006" key="3">
    <source>
        <dbReference type="Google" id="ProtNLM"/>
    </source>
</evidence>
<dbReference type="Gene3D" id="1.10.510.10">
    <property type="entry name" value="Transferase(Phosphotransferase) domain 1"/>
    <property type="match status" value="1"/>
</dbReference>
<dbReference type="AlphaFoldDB" id="A0A2I1CWA9"/>
<dbReference type="OrthoDB" id="5979581at2759"/>
<name>A0A2I1CWA9_ASPC2</name>
<dbReference type="SUPFAM" id="SSF56112">
    <property type="entry name" value="Protein kinase-like (PK-like)"/>
    <property type="match status" value="1"/>
</dbReference>
<keyword evidence="2" id="KW-1185">Reference proteome</keyword>
<dbReference type="Proteomes" id="UP000234254">
    <property type="component" value="Unassembled WGS sequence"/>
</dbReference>
<dbReference type="VEuPathDB" id="FungiDB:P168DRAFT_283682"/>
<dbReference type="InterPro" id="IPR011009">
    <property type="entry name" value="Kinase-like_dom_sf"/>
</dbReference>
<reference evidence="1" key="1">
    <citation type="submission" date="2016-12" db="EMBL/GenBank/DDBJ databases">
        <title>The genomes of Aspergillus section Nigri reveals drivers in fungal speciation.</title>
        <authorList>
            <consortium name="DOE Joint Genome Institute"/>
            <person name="Vesth T.C."/>
            <person name="Nybo J."/>
            <person name="Theobald S."/>
            <person name="Brandl J."/>
            <person name="Frisvad J.C."/>
            <person name="Nielsen K.F."/>
            <person name="Lyhne E.K."/>
            <person name="Kogle M.E."/>
            <person name="Kuo A."/>
            <person name="Riley R."/>
            <person name="Clum A."/>
            <person name="Nolan M."/>
            <person name="Lipzen A."/>
            <person name="Salamov A."/>
            <person name="Henrissat B."/>
            <person name="Wiebenga A."/>
            <person name="De vries R.P."/>
            <person name="Grigoriev I.V."/>
            <person name="Mortensen U.H."/>
            <person name="Andersen M.R."/>
            <person name="Baker S.E."/>
        </authorList>
    </citation>
    <scope>NUCLEOTIDE SEQUENCE</scope>
    <source>
        <strain evidence="1">IBT 28561</strain>
    </source>
</reference>
<proteinExistence type="predicted"/>
<gene>
    <name evidence="1" type="ORF">P168DRAFT_283682</name>
</gene>
<dbReference type="GeneID" id="36543597"/>
<sequence>MTAATQYCNQAGEEDFGDFVEMDLEEIAEPCDKYDKQKTPDVFYPIRLGDLINQRANGRQNTRDVALKMMFAGESGQREIRLQDEIVRNLLEALRILHEAGIVHRGLNGKNWKFHLDDFGLAKKVSDPETPRGYPPLQDFVGICNDIPHIMISWPAAKNGDL</sequence>
<dbReference type="RefSeq" id="XP_024690499.1">
    <property type="nucleotide sequence ID" value="XM_024836073.1"/>
</dbReference>
<evidence type="ECO:0000313" key="1">
    <source>
        <dbReference type="EMBL" id="PKY01905.1"/>
    </source>
</evidence>